<evidence type="ECO:0000256" key="3">
    <source>
        <dbReference type="ARBA" id="ARBA00022692"/>
    </source>
</evidence>
<feature type="region of interest" description="Disordered" evidence="9">
    <location>
        <begin position="201"/>
        <end position="291"/>
    </location>
</feature>
<dbReference type="InterPro" id="IPR003280">
    <property type="entry name" value="2pore_dom_K_chnl"/>
</dbReference>
<dbReference type="GO" id="GO:0030322">
    <property type="term" value="P:stabilization of membrane potential"/>
    <property type="evidence" value="ECO:0007669"/>
    <property type="project" value="TreeGrafter"/>
</dbReference>
<feature type="transmembrane region" description="Helical" evidence="10">
    <location>
        <begin position="160"/>
        <end position="177"/>
    </location>
</feature>
<keyword evidence="5 8" id="KW-0406">Ion transport</keyword>
<keyword evidence="4 10" id="KW-1133">Transmembrane helix</keyword>
<dbReference type="Pfam" id="PF07885">
    <property type="entry name" value="Ion_trans_2"/>
    <property type="match status" value="2"/>
</dbReference>
<evidence type="ECO:0000256" key="4">
    <source>
        <dbReference type="ARBA" id="ARBA00022989"/>
    </source>
</evidence>
<keyword evidence="3 8" id="KW-0812">Transmembrane</keyword>
<keyword evidence="7 8" id="KW-0407">Ion channel</keyword>
<dbReference type="PANTHER" id="PTHR11003:SF334">
    <property type="entry name" value="FI03418P"/>
    <property type="match status" value="1"/>
</dbReference>
<organism evidence="12 13">
    <name type="scientific">Cherax quadricarinatus</name>
    <name type="common">Australian red claw crayfish</name>
    <dbReference type="NCBI Taxonomy" id="27406"/>
    <lineage>
        <taxon>Eukaryota</taxon>
        <taxon>Metazoa</taxon>
        <taxon>Ecdysozoa</taxon>
        <taxon>Arthropoda</taxon>
        <taxon>Crustacea</taxon>
        <taxon>Multicrustacea</taxon>
        <taxon>Malacostraca</taxon>
        <taxon>Eumalacostraca</taxon>
        <taxon>Eucarida</taxon>
        <taxon>Decapoda</taxon>
        <taxon>Pleocyemata</taxon>
        <taxon>Astacidea</taxon>
        <taxon>Parastacoidea</taxon>
        <taxon>Parastacidae</taxon>
        <taxon>Cherax</taxon>
    </lineage>
</organism>
<dbReference type="AlphaFoldDB" id="A0AAW0X563"/>
<feature type="compositionally biased region" description="Polar residues" evidence="9">
    <location>
        <begin position="207"/>
        <end position="218"/>
    </location>
</feature>
<dbReference type="InterPro" id="IPR013099">
    <property type="entry name" value="K_chnl_dom"/>
</dbReference>
<dbReference type="EMBL" id="JARKIK010000036">
    <property type="protein sequence ID" value="KAK8739547.1"/>
    <property type="molecule type" value="Genomic_DNA"/>
</dbReference>
<dbReference type="Proteomes" id="UP001445076">
    <property type="component" value="Unassembled WGS sequence"/>
</dbReference>
<feature type="transmembrane region" description="Helical" evidence="10">
    <location>
        <begin position="127"/>
        <end position="148"/>
    </location>
</feature>
<evidence type="ECO:0000256" key="9">
    <source>
        <dbReference type="SAM" id="MobiDB-lite"/>
    </source>
</evidence>
<dbReference type="GO" id="GO:0022841">
    <property type="term" value="F:potassium ion leak channel activity"/>
    <property type="evidence" value="ECO:0007669"/>
    <property type="project" value="TreeGrafter"/>
</dbReference>
<feature type="domain" description="Potassium channel" evidence="11">
    <location>
        <begin position="539"/>
        <end position="611"/>
    </location>
</feature>
<comment type="subcellular location">
    <subcellularLocation>
        <location evidence="1">Membrane</location>
        <topology evidence="1">Multi-pass membrane protein</topology>
    </subcellularLocation>
</comment>
<dbReference type="GO" id="GO:0015271">
    <property type="term" value="F:outward rectifier potassium channel activity"/>
    <property type="evidence" value="ECO:0007669"/>
    <property type="project" value="TreeGrafter"/>
</dbReference>
<feature type="domain" description="Potassium channel" evidence="11">
    <location>
        <begin position="123"/>
        <end position="181"/>
    </location>
</feature>
<evidence type="ECO:0000259" key="11">
    <source>
        <dbReference type="Pfam" id="PF07885"/>
    </source>
</evidence>
<evidence type="ECO:0000313" key="12">
    <source>
        <dbReference type="EMBL" id="KAK8739547.1"/>
    </source>
</evidence>
<evidence type="ECO:0000256" key="5">
    <source>
        <dbReference type="ARBA" id="ARBA00023065"/>
    </source>
</evidence>
<evidence type="ECO:0000256" key="2">
    <source>
        <dbReference type="ARBA" id="ARBA00022448"/>
    </source>
</evidence>
<proteinExistence type="inferred from homology"/>
<evidence type="ECO:0000313" key="13">
    <source>
        <dbReference type="Proteomes" id="UP001445076"/>
    </source>
</evidence>
<feature type="region of interest" description="Disordered" evidence="9">
    <location>
        <begin position="335"/>
        <end position="362"/>
    </location>
</feature>
<sequence>MMDKCSWSGFERGVKLVITFVFSHVGLCAFVAGYSVAGAFLFRELEQKYVEAHYEPLQHRTAYLQDFFNITERAGQELSSQDWREIFNSSRWREEVMDRLAEFEAQLVTAVSNQLYDQGPDKQREKWNVIGSLFYCVTVITTIGYGHVSPRTWVGKMMTIVYAIIGIPLMLLCLSNIGDSMATSFRFVYRRVCCVCCCRGQQDQDDPGSSSTLQTPNGSAEPVSPAPYTPPPRYKPSRRNMLISPPISATIHRGSDNPFEPSSLTEPSNSSSKTSTPRYPRPSHTHLTLPDAEANRIVAECAAYTNTSVPGLVINSLVGSNNDCHDYDMVTPNSLLSPTMTTPHTPDMSAPSSPLSQDSPSEWMVRKENGCPHIVIEHDNELPPSNYSTRTGSPVLTASTHHASCTSLAASCPWPRQDSSPFNGGLVPYGSEADDSCVRIRERPPHSPGKTLVVYNTLSGDALLEQSKVARKMALMNKGGFSQFRGDATTVFTDPISGQAVNGDMLGLSYRPIPPDTSDADNRVPIPIVLAFVASYIGVGSLLFGWLEDWSLLDAGYFCFITLSTIGFGDFVPGKSLGYETQEAQIKLVTGSLYLIFGLAVLAMSFNLVQEEVVIKCKAFALWIGLMKE</sequence>
<dbReference type="GO" id="GO:0005886">
    <property type="term" value="C:plasma membrane"/>
    <property type="evidence" value="ECO:0007669"/>
    <property type="project" value="TreeGrafter"/>
</dbReference>
<dbReference type="PRINTS" id="PR01333">
    <property type="entry name" value="2POREKCHANEL"/>
</dbReference>
<reference evidence="12 13" key="1">
    <citation type="journal article" date="2024" name="BMC Genomics">
        <title>Genome assembly of redclaw crayfish (Cherax quadricarinatus) provides insights into its immune adaptation and hypoxia tolerance.</title>
        <authorList>
            <person name="Liu Z."/>
            <person name="Zheng J."/>
            <person name="Li H."/>
            <person name="Fang K."/>
            <person name="Wang S."/>
            <person name="He J."/>
            <person name="Zhou D."/>
            <person name="Weng S."/>
            <person name="Chi M."/>
            <person name="Gu Z."/>
            <person name="He J."/>
            <person name="Li F."/>
            <person name="Wang M."/>
        </authorList>
    </citation>
    <scope>NUCLEOTIDE SEQUENCE [LARGE SCALE GENOMIC DNA]</scope>
    <source>
        <strain evidence="12">ZL_2023a</strain>
    </source>
</reference>
<feature type="compositionally biased region" description="Polar residues" evidence="9">
    <location>
        <begin position="335"/>
        <end position="360"/>
    </location>
</feature>
<feature type="transmembrane region" description="Helical" evidence="10">
    <location>
        <begin position="20"/>
        <end position="42"/>
    </location>
</feature>
<comment type="similarity">
    <text evidence="8">Belongs to the two pore domain potassium channel (TC 1.A.1.8) family.</text>
</comment>
<keyword evidence="13" id="KW-1185">Reference proteome</keyword>
<keyword evidence="6 10" id="KW-0472">Membrane</keyword>
<keyword evidence="2 8" id="KW-0813">Transport</keyword>
<gene>
    <name evidence="12" type="ORF">OTU49_003392</name>
</gene>
<feature type="transmembrane region" description="Helical" evidence="10">
    <location>
        <begin position="528"/>
        <end position="547"/>
    </location>
</feature>
<name>A0AAW0X563_CHEQU</name>
<feature type="compositionally biased region" description="Pro residues" evidence="9">
    <location>
        <begin position="224"/>
        <end position="234"/>
    </location>
</feature>
<comment type="caution">
    <text evidence="12">The sequence shown here is derived from an EMBL/GenBank/DDBJ whole genome shotgun (WGS) entry which is preliminary data.</text>
</comment>
<evidence type="ECO:0000256" key="8">
    <source>
        <dbReference type="RuleBase" id="RU003857"/>
    </source>
</evidence>
<evidence type="ECO:0000256" key="7">
    <source>
        <dbReference type="ARBA" id="ARBA00023303"/>
    </source>
</evidence>
<evidence type="ECO:0000256" key="6">
    <source>
        <dbReference type="ARBA" id="ARBA00023136"/>
    </source>
</evidence>
<protein>
    <recommendedName>
        <fullName evidence="11">Potassium channel domain-containing protein</fullName>
    </recommendedName>
</protein>
<feature type="transmembrane region" description="Helical" evidence="10">
    <location>
        <begin position="584"/>
        <end position="606"/>
    </location>
</feature>
<dbReference type="SUPFAM" id="SSF81324">
    <property type="entry name" value="Voltage-gated potassium channels"/>
    <property type="match status" value="2"/>
</dbReference>
<evidence type="ECO:0000256" key="10">
    <source>
        <dbReference type="SAM" id="Phobius"/>
    </source>
</evidence>
<dbReference type="PANTHER" id="PTHR11003">
    <property type="entry name" value="POTASSIUM CHANNEL, SUBFAMILY K"/>
    <property type="match status" value="1"/>
</dbReference>
<accession>A0AAW0X563</accession>
<evidence type="ECO:0000256" key="1">
    <source>
        <dbReference type="ARBA" id="ARBA00004141"/>
    </source>
</evidence>
<dbReference type="Gene3D" id="1.10.287.70">
    <property type="match status" value="2"/>
</dbReference>
<feature type="compositionally biased region" description="Low complexity" evidence="9">
    <location>
        <begin position="261"/>
        <end position="277"/>
    </location>
</feature>